<protein>
    <submittedName>
        <fullName evidence="3">Uncharacterized protein</fullName>
    </submittedName>
</protein>
<evidence type="ECO:0000313" key="4">
    <source>
        <dbReference type="Proteomes" id="UP000193309"/>
    </source>
</evidence>
<dbReference type="EMBL" id="FXAR01000001">
    <property type="protein sequence ID" value="SMG05709.1"/>
    <property type="molecule type" value="Genomic_DNA"/>
</dbReference>
<reference evidence="3" key="2">
    <citation type="submission" date="2017-04" db="EMBL/GenBank/DDBJ databases">
        <authorList>
            <person name="Afonso C.L."/>
            <person name="Miller P.J."/>
            <person name="Scott M.A."/>
            <person name="Spackman E."/>
            <person name="Goraichik I."/>
            <person name="Dimitrov K.M."/>
            <person name="Suarez D.L."/>
            <person name="Swayne D.E."/>
        </authorList>
    </citation>
    <scope>NUCLEOTIDE SEQUENCE [LARGE SCALE GENOMIC DNA]</scope>
    <source>
        <strain evidence="3">VDS</strain>
    </source>
</reference>
<evidence type="ECO:0000313" key="2">
    <source>
        <dbReference type="EMBL" id="NLP40317.1"/>
    </source>
</evidence>
<feature type="region of interest" description="Disordered" evidence="1">
    <location>
        <begin position="1"/>
        <end position="49"/>
    </location>
</feature>
<name>A0A1X7HWB5_9CORY</name>
<organism evidence="3 4">
    <name type="scientific">Corynebacterium pollutisoli</name>
    <dbReference type="NCBI Taxonomy" id="1610489"/>
    <lineage>
        <taxon>Bacteria</taxon>
        <taxon>Bacillati</taxon>
        <taxon>Actinomycetota</taxon>
        <taxon>Actinomycetes</taxon>
        <taxon>Mycobacteriales</taxon>
        <taxon>Corynebacteriaceae</taxon>
        <taxon>Corynebacterium</taxon>
    </lineage>
</organism>
<dbReference type="EMBL" id="JAAYSN010000314">
    <property type="protein sequence ID" value="NLP40317.1"/>
    <property type="molecule type" value="Genomic_DNA"/>
</dbReference>
<evidence type="ECO:0000313" key="3">
    <source>
        <dbReference type="EMBL" id="SMG05709.1"/>
    </source>
</evidence>
<dbReference type="RefSeq" id="WP_159449752.1">
    <property type="nucleotide sequence ID" value="NZ_FXAR01000001.1"/>
</dbReference>
<reference evidence="2 5" key="3">
    <citation type="journal article" date="2020" name="Biotechnol. Biofuels">
        <title>New insights from the biogas microbiome by comprehensive genome-resolved metagenomics of nearly 1600 species originating from multiple anaerobic digesters.</title>
        <authorList>
            <person name="Campanaro S."/>
            <person name="Treu L."/>
            <person name="Rodriguez-R L.M."/>
            <person name="Kovalovszki A."/>
            <person name="Ziels R.M."/>
            <person name="Maus I."/>
            <person name="Zhu X."/>
            <person name="Kougias P.G."/>
            <person name="Basile A."/>
            <person name="Luo G."/>
            <person name="Schluter A."/>
            <person name="Konstantinidis K.T."/>
            <person name="Angelidaki I."/>
        </authorList>
    </citation>
    <scope>NUCLEOTIDE SEQUENCE [LARGE SCALE GENOMIC DNA]</scope>
    <source>
        <strain evidence="2">AS23ysBPME_344</strain>
    </source>
</reference>
<evidence type="ECO:0000256" key="1">
    <source>
        <dbReference type="SAM" id="MobiDB-lite"/>
    </source>
</evidence>
<proteinExistence type="predicted"/>
<reference evidence="4" key="1">
    <citation type="submission" date="2017-04" db="EMBL/GenBank/DDBJ databases">
        <authorList>
            <person name="Varghese N."/>
            <person name="Submissions S."/>
        </authorList>
    </citation>
    <scope>NUCLEOTIDE SEQUENCE [LARGE SCALE GENOMIC DNA]</scope>
    <source>
        <strain evidence="4">VDS</strain>
    </source>
</reference>
<dbReference type="STRING" id="1610489.SAMN06295981_0046"/>
<sequence>MINDPKNPSTEPAPIADSEAPPQHPDDDHKVAENPPIDDPDYQSEESFE</sequence>
<evidence type="ECO:0000313" key="5">
    <source>
        <dbReference type="Proteomes" id="UP000568696"/>
    </source>
</evidence>
<keyword evidence="4" id="KW-1185">Reference proteome</keyword>
<feature type="compositionally biased region" description="Polar residues" evidence="1">
    <location>
        <begin position="1"/>
        <end position="10"/>
    </location>
</feature>
<feature type="compositionally biased region" description="Acidic residues" evidence="1">
    <location>
        <begin position="36"/>
        <end position="49"/>
    </location>
</feature>
<dbReference type="Proteomes" id="UP000193309">
    <property type="component" value="Unassembled WGS sequence"/>
</dbReference>
<gene>
    <name evidence="2" type="ORF">GX356_11525</name>
    <name evidence="3" type="ORF">SAMN06295981_0046</name>
</gene>
<dbReference type="AlphaFoldDB" id="A0A1X7HWB5"/>
<accession>A0A1X7HWB5</accession>
<dbReference type="Proteomes" id="UP000568696">
    <property type="component" value="Unassembled WGS sequence"/>
</dbReference>